<dbReference type="AlphaFoldDB" id="A0AAD8NWM0"/>
<reference evidence="1" key="1">
    <citation type="journal article" date="2023" name="bioRxiv">
        <title>Improved chromosome-level genome assembly for marigold (Tagetes erecta).</title>
        <authorList>
            <person name="Jiang F."/>
            <person name="Yuan L."/>
            <person name="Wang S."/>
            <person name="Wang H."/>
            <person name="Xu D."/>
            <person name="Wang A."/>
            <person name="Fan W."/>
        </authorList>
    </citation>
    <scope>NUCLEOTIDE SEQUENCE</scope>
    <source>
        <strain evidence="1">WSJ</strain>
        <tissue evidence="1">Leaf</tissue>
    </source>
</reference>
<evidence type="ECO:0000313" key="1">
    <source>
        <dbReference type="EMBL" id="KAK1423364.1"/>
    </source>
</evidence>
<evidence type="ECO:0000313" key="2">
    <source>
        <dbReference type="Proteomes" id="UP001229421"/>
    </source>
</evidence>
<proteinExistence type="predicted"/>
<keyword evidence="2" id="KW-1185">Reference proteome</keyword>
<organism evidence="1 2">
    <name type="scientific">Tagetes erecta</name>
    <name type="common">African marigold</name>
    <dbReference type="NCBI Taxonomy" id="13708"/>
    <lineage>
        <taxon>Eukaryota</taxon>
        <taxon>Viridiplantae</taxon>
        <taxon>Streptophyta</taxon>
        <taxon>Embryophyta</taxon>
        <taxon>Tracheophyta</taxon>
        <taxon>Spermatophyta</taxon>
        <taxon>Magnoliopsida</taxon>
        <taxon>eudicotyledons</taxon>
        <taxon>Gunneridae</taxon>
        <taxon>Pentapetalae</taxon>
        <taxon>asterids</taxon>
        <taxon>campanulids</taxon>
        <taxon>Asterales</taxon>
        <taxon>Asteraceae</taxon>
        <taxon>Asteroideae</taxon>
        <taxon>Heliantheae alliance</taxon>
        <taxon>Tageteae</taxon>
        <taxon>Tagetes</taxon>
    </lineage>
</organism>
<accession>A0AAD8NWM0</accession>
<sequence>MEEIQGFVISSCWRRLCSQEVQRVGVLLYAIVLPTIKCGVCRISYFGSSLLKEQAVVVIGADCNGSAFKKPCDYLPCLISQVITWRIKKRNPNGHNYGITLHARLEMKDTFDLTWCSNMGIYFAVKSKVHV</sequence>
<dbReference type="Proteomes" id="UP001229421">
    <property type="component" value="Unassembled WGS sequence"/>
</dbReference>
<comment type="caution">
    <text evidence="1">The sequence shown here is derived from an EMBL/GenBank/DDBJ whole genome shotgun (WGS) entry which is preliminary data.</text>
</comment>
<protein>
    <submittedName>
        <fullName evidence="1">Uncharacterized protein</fullName>
    </submittedName>
</protein>
<dbReference type="EMBL" id="JAUHHV010000005">
    <property type="protein sequence ID" value="KAK1423364.1"/>
    <property type="molecule type" value="Genomic_DNA"/>
</dbReference>
<name>A0AAD8NWM0_TARER</name>
<gene>
    <name evidence="1" type="ORF">QVD17_18664</name>
</gene>